<dbReference type="Proteomes" id="UP001151760">
    <property type="component" value="Unassembled WGS sequence"/>
</dbReference>
<organism evidence="1 2">
    <name type="scientific">Tanacetum coccineum</name>
    <dbReference type="NCBI Taxonomy" id="301880"/>
    <lineage>
        <taxon>Eukaryota</taxon>
        <taxon>Viridiplantae</taxon>
        <taxon>Streptophyta</taxon>
        <taxon>Embryophyta</taxon>
        <taxon>Tracheophyta</taxon>
        <taxon>Spermatophyta</taxon>
        <taxon>Magnoliopsida</taxon>
        <taxon>eudicotyledons</taxon>
        <taxon>Gunneridae</taxon>
        <taxon>Pentapetalae</taxon>
        <taxon>asterids</taxon>
        <taxon>campanulids</taxon>
        <taxon>Asterales</taxon>
        <taxon>Asteraceae</taxon>
        <taxon>Asteroideae</taxon>
        <taxon>Anthemideae</taxon>
        <taxon>Anthemidinae</taxon>
        <taxon>Tanacetum</taxon>
    </lineage>
</organism>
<comment type="caution">
    <text evidence="1">The sequence shown here is derived from an EMBL/GenBank/DDBJ whole genome shotgun (WGS) entry which is preliminary data.</text>
</comment>
<keyword evidence="2" id="KW-1185">Reference proteome</keyword>
<protein>
    <submittedName>
        <fullName evidence="1">Uncharacterized protein</fullName>
    </submittedName>
</protein>
<gene>
    <name evidence="1" type="ORF">Tco_0800236</name>
</gene>
<feature type="non-terminal residue" evidence="1">
    <location>
        <position position="70"/>
    </location>
</feature>
<reference evidence="1" key="1">
    <citation type="journal article" date="2022" name="Int. J. Mol. Sci.">
        <title>Draft Genome of Tanacetum Coccineum: Genomic Comparison of Closely Related Tanacetum-Family Plants.</title>
        <authorList>
            <person name="Yamashiro T."/>
            <person name="Shiraishi A."/>
            <person name="Nakayama K."/>
            <person name="Satake H."/>
        </authorList>
    </citation>
    <scope>NUCLEOTIDE SEQUENCE</scope>
</reference>
<evidence type="ECO:0000313" key="1">
    <source>
        <dbReference type="EMBL" id="GJS93268.1"/>
    </source>
</evidence>
<sequence>MNSTSDLQAIISRPPKWCHVACQPSPEPPTDHRSMMVNGDGQRWSTTQTTVQQWSMAAVNDGQRWRTTVD</sequence>
<name>A0ABQ4ZSH2_9ASTR</name>
<accession>A0ABQ4ZSH2</accession>
<reference evidence="1" key="2">
    <citation type="submission" date="2022-01" db="EMBL/GenBank/DDBJ databases">
        <authorList>
            <person name="Yamashiro T."/>
            <person name="Shiraishi A."/>
            <person name="Satake H."/>
            <person name="Nakayama K."/>
        </authorList>
    </citation>
    <scope>NUCLEOTIDE SEQUENCE</scope>
</reference>
<proteinExistence type="predicted"/>
<evidence type="ECO:0000313" key="2">
    <source>
        <dbReference type="Proteomes" id="UP001151760"/>
    </source>
</evidence>
<dbReference type="EMBL" id="BQNB010011645">
    <property type="protein sequence ID" value="GJS93268.1"/>
    <property type="molecule type" value="Genomic_DNA"/>
</dbReference>